<organism evidence="1 2">
    <name type="scientific">Pseudolycoriella hygida</name>
    <dbReference type="NCBI Taxonomy" id="35572"/>
    <lineage>
        <taxon>Eukaryota</taxon>
        <taxon>Metazoa</taxon>
        <taxon>Ecdysozoa</taxon>
        <taxon>Arthropoda</taxon>
        <taxon>Hexapoda</taxon>
        <taxon>Insecta</taxon>
        <taxon>Pterygota</taxon>
        <taxon>Neoptera</taxon>
        <taxon>Endopterygota</taxon>
        <taxon>Diptera</taxon>
        <taxon>Nematocera</taxon>
        <taxon>Sciaroidea</taxon>
        <taxon>Sciaridae</taxon>
        <taxon>Pseudolycoriella</taxon>
    </lineage>
</organism>
<gene>
    <name evidence="1" type="ORF">Bhyg_13896</name>
</gene>
<name>A0A9Q0MP82_9DIPT</name>
<sequence length="201" mass="23224">MSYDDNLSYEFRYNVHTYCVNHRNRSIFSPPLSYRNNQLNTNAVPKRIDSINPCDEQQKQNHFTCQRTEKSRAAAAFFVQADKTGCLLRIQGNALERNIWKLTIVRRTKRVDWIGFSGGFSARAARTSTSCSTCPSSITFKCDLVAHDTLPYLMKFFDRNNFFFTDDAGDDENVAIHFVKVFSKRLGTFSTTCEIMFVKIY</sequence>
<protein>
    <submittedName>
        <fullName evidence="1">Uncharacterized protein</fullName>
    </submittedName>
</protein>
<dbReference type="Proteomes" id="UP001151699">
    <property type="component" value="Chromosome C"/>
</dbReference>
<reference evidence="1" key="1">
    <citation type="submission" date="2022-07" db="EMBL/GenBank/DDBJ databases">
        <authorList>
            <person name="Trinca V."/>
            <person name="Uliana J.V.C."/>
            <person name="Torres T.T."/>
            <person name="Ward R.J."/>
            <person name="Monesi N."/>
        </authorList>
    </citation>
    <scope>NUCLEOTIDE SEQUENCE</scope>
    <source>
        <strain evidence="1">HSMRA1968</strain>
        <tissue evidence="1">Whole embryos</tissue>
    </source>
</reference>
<proteinExistence type="predicted"/>
<comment type="caution">
    <text evidence="1">The sequence shown here is derived from an EMBL/GenBank/DDBJ whole genome shotgun (WGS) entry which is preliminary data.</text>
</comment>
<accession>A0A9Q0MP82</accession>
<dbReference type="AlphaFoldDB" id="A0A9Q0MP82"/>
<evidence type="ECO:0000313" key="1">
    <source>
        <dbReference type="EMBL" id="KAJ6635311.1"/>
    </source>
</evidence>
<dbReference type="EMBL" id="WJQU01000004">
    <property type="protein sequence ID" value="KAJ6635311.1"/>
    <property type="molecule type" value="Genomic_DNA"/>
</dbReference>
<evidence type="ECO:0000313" key="2">
    <source>
        <dbReference type="Proteomes" id="UP001151699"/>
    </source>
</evidence>
<keyword evidence="2" id="KW-1185">Reference proteome</keyword>